<dbReference type="Pfam" id="PF00295">
    <property type="entry name" value="Glyco_hydro_28"/>
    <property type="match status" value="1"/>
</dbReference>
<dbReference type="InterPro" id="IPR000743">
    <property type="entry name" value="Glyco_hydro_28"/>
</dbReference>
<dbReference type="PROSITE" id="PS00502">
    <property type="entry name" value="POLYGALACTURONASE"/>
    <property type="match status" value="1"/>
</dbReference>
<gene>
    <name evidence="13" type="ORF">BC938DRAFT_480125</name>
</gene>
<keyword evidence="6" id="KW-1015">Disulfide bond</keyword>
<keyword evidence="7 11" id="KW-0326">Glycosidase</keyword>
<evidence type="ECO:0000256" key="5">
    <source>
        <dbReference type="ARBA" id="ARBA00022801"/>
    </source>
</evidence>
<dbReference type="GO" id="GO:0045490">
    <property type="term" value="P:pectin catabolic process"/>
    <property type="evidence" value="ECO:0007669"/>
    <property type="project" value="UniProtKB-ARBA"/>
</dbReference>
<dbReference type="AlphaFoldDB" id="A0A433QJB9"/>
<dbReference type="GO" id="GO:0004650">
    <property type="term" value="F:polygalacturonase activity"/>
    <property type="evidence" value="ECO:0007669"/>
    <property type="project" value="UniProtKB-EC"/>
</dbReference>
<evidence type="ECO:0000256" key="7">
    <source>
        <dbReference type="ARBA" id="ARBA00023295"/>
    </source>
</evidence>
<dbReference type="GO" id="GO:0071555">
    <property type="term" value="P:cell wall organization"/>
    <property type="evidence" value="ECO:0007669"/>
    <property type="project" value="UniProtKB-KW"/>
</dbReference>
<keyword evidence="3 12" id="KW-0732">Signal</keyword>
<evidence type="ECO:0000313" key="14">
    <source>
        <dbReference type="Proteomes" id="UP000274822"/>
    </source>
</evidence>
<dbReference type="EMBL" id="RBNJ01004576">
    <property type="protein sequence ID" value="RUS29871.1"/>
    <property type="molecule type" value="Genomic_DNA"/>
</dbReference>
<dbReference type="GO" id="GO:0005576">
    <property type="term" value="C:extracellular region"/>
    <property type="evidence" value="ECO:0007669"/>
    <property type="project" value="TreeGrafter"/>
</dbReference>
<evidence type="ECO:0000256" key="12">
    <source>
        <dbReference type="SAM" id="SignalP"/>
    </source>
</evidence>
<keyword evidence="8" id="KW-0961">Cell wall biogenesis/degradation</keyword>
<dbReference type="InterPro" id="IPR050434">
    <property type="entry name" value="Glycosyl_hydrlase_28"/>
</dbReference>
<dbReference type="Proteomes" id="UP000274822">
    <property type="component" value="Unassembled WGS sequence"/>
</dbReference>
<keyword evidence="5 11" id="KW-0378">Hydrolase</keyword>
<evidence type="ECO:0000256" key="10">
    <source>
        <dbReference type="PROSITE-ProRule" id="PRU10052"/>
    </source>
</evidence>
<organism evidence="13 14">
    <name type="scientific">Jimgerdemannia flammicorona</name>
    <dbReference type="NCBI Taxonomy" id="994334"/>
    <lineage>
        <taxon>Eukaryota</taxon>
        <taxon>Fungi</taxon>
        <taxon>Fungi incertae sedis</taxon>
        <taxon>Mucoromycota</taxon>
        <taxon>Mucoromycotina</taxon>
        <taxon>Endogonomycetes</taxon>
        <taxon>Endogonales</taxon>
        <taxon>Endogonaceae</taxon>
        <taxon>Jimgerdemannia</taxon>
    </lineage>
</organism>
<dbReference type="SUPFAM" id="SSF51126">
    <property type="entry name" value="Pectin lyase-like"/>
    <property type="match status" value="1"/>
</dbReference>
<accession>A0A433QJB9</accession>
<protein>
    <recommendedName>
        <fullName evidence="2">endo-polygalacturonase</fullName>
        <ecNumber evidence="2">3.2.1.15</ecNumber>
    </recommendedName>
</protein>
<evidence type="ECO:0000256" key="4">
    <source>
        <dbReference type="ARBA" id="ARBA00022737"/>
    </source>
</evidence>
<dbReference type="SMART" id="SM00710">
    <property type="entry name" value="PbH1"/>
    <property type="match status" value="4"/>
</dbReference>
<evidence type="ECO:0000256" key="3">
    <source>
        <dbReference type="ARBA" id="ARBA00022729"/>
    </source>
</evidence>
<feature type="signal peptide" evidence="12">
    <location>
        <begin position="1"/>
        <end position="19"/>
    </location>
</feature>
<comment type="similarity">
    <text evidence="1 11">Belongs to the glycosyl hydrolase 28 family.</text>
</comment>
<evidence type="ECO:0000256" key="8">
    <source>
        <dbReference type="ARBA" id="ARBA00023316"/>
    </source>
</evidence>
<evidence type="ECO:0000256" key="2">
    <source>
        <dbReference type="ARBA" id="ARBA00012736"/>
    </source>
</evidence>
<reference evidence="13 14" key="1">
    <citation type="journal article" date="2018" name="New Phytol.">
        <title>Phylogenomics of Endogonaceae and evolution of mycorrhizas within Mucoromycota.</title>
        <authorList>
            <person name="Chang Y."/>
            <person name="Desiro A."/>
            <person name="Na H."/>
            <person name="Sandor L."/>
            <person name="Lipzen A."/>
            <person name="Clum A."/>
            <person name="Barry K."/>
            <person name="Grigoriev I.V."/>
            <person name="Martin F.M."/>
            <person name="Stajich J.E."/>
            <person name="Smith M.E."/>
            <person name="Bonito G."/>
            <person name="Spatafora J.W."/>
        </authorList>
    </citation>
    <scope>NUCLEOTIDE SEQUENCE [LARGE SCALE GENOMIC DNA]</scope>
    <source>
        <strain evidence="13 14">AD002</strain>
    </source>
</reference>
<comment type="catalytic activity">
    <reaction evidence="9">
        <text>(1,4-alpha-D-galacturonosyl)n+m + H2O = (1,4-alpha-D-galacturonosyl)n + (1,4-alpha-D-galacturonosyl)m.</text>
        <dbReference type="EC" id="3.2.1.15"/>
    </reaction>
</comment>
<sequence length="363" mass="38306">MQLRIAAIFAAFLATAAVAGNVEVCIPKTLQIPMLRCMTYLFFCVVFQNNVSCIATSYNQIPVTKNCTEITIRGPFTVPANSKIDLTGLITGTKIVITGEITFTKGTLDKTNDLVTIGGSDITIDGSKGIFYGSGPDYWDGKGSNGGINKPKFIRLKNLSGTIEGLTVKGSPIHTFAISGCTGLTLSGITIDNRAKVYNNDDCLAVNSGSNIYFKNNLCVGGHGISVGSIKPDQIVDGVYVNNCTVSNSANGVRIKAYADATGGAARNIHYSDIALSGIYNFSIIIQQDYTNEGATGIPGGAAPISNVYLKNIHGTMSCGERVYINCAKCTNFNFQNIAITGAVVRLSSLRVVESPPGPLAVP</sequence>
<evidence type="ECO:0000256" key="11">
    <source>
        <dbReference type="RuleBase" id="RU361169"/>
    </source>
</evidence>
<evidence type="ECO:0000256" key="6">
    <source>
        <dbReference type="ARBA" id="ARBA00023157"/>
    </source>
</evidence>
<evidence type="ECO:0000256" key="1">
    <source>
        <dbReference type="ARBA" id="ARBA00008834"/>
    </source>
</evidence>
<dbReference type="InterPro" id="IPR006626">
    <property type="entry name" value="PbH1"/>
</dbReference>
<feature type="active site" evidence="10">
    <location>
        <position position="223"/>
    </location>
</feature>
<dbReference type="InterPro" id="IPR011050">
    <property type="entry name" value="Pectin_lyase_fold/virulence"/>
</dbReference>
<feature type="chain" id="PRO_5019381144" description="endo-polygalacturonase" evidence="12">
    <location>
        <begin position="20"/>
        <end position="363"/>
    </location>
</feature>
<keyword evidence="4" id="KW-0677">Repeat</keyword>
<keyword evidence="14" id="KW-1185">Reference proteome</keyword>
<dbReference type="PANTHER" id="PTHR31884:SF1">
    <property type="entry name" value="POLYGALACTURONASE"/>
    <property type="match status" value="1"/>
</dbReference>
<dbReference type="PANTHER" id="PTHR31884">
    <property type="entry name" value="POLYGALACTURONASE"/>
    <property type="match status" value="1"/>
</dbReference>
<evidence type="ECO:0000313" key="13">
    <source>
        <dbReference type="EMBL" id="RUS29871.1"/>
    </source>
</evidence>
<dbReference type="Gene3D" id="2.160.20.10">
    <property type="entry name" value="Single-stranded right-handed beta-helix, Pectin lyase-like"/>
    <property type="match status" value="1"/>
</dbReference>
<dbReference type="EC" id="3.2.1.15" evidence="2"/>
<comment type="caution">
    <text evidence="13">The sequence shown here is derived from an EMBL/GenBank/DDBJ whole genome shotgun (WGS) entry which is preliminary data.</text>
</comment>
<name>A0A433QJB9_9FUNG</name>
<proteinExistence type="inferred from homology"/>
<evidence type="ECO:0000256" key="9">
    <source>
        <dbReference type="ARBA" id="ARBA00034074"/>
    </source>
</evidence>
<keyword evidence="13" id="KW-0456">Lyase</keyword>
<dbReference type="GO" id="GO:0016829">
    <property type="term" value="F:lyase activity"/>
    <property type="evidence" value="ECO:0007669"/>
    <property type="project" value="UniProtKB-KW"/>
</dbReference>
<dbReference type="InterPro" id="IPR012334">
    <property type="entry name" value="Pectin_lyas_fold"/>
</dbReference>